<evidence type="ECO:0000259" key="7">
    <source>
        <dbReference type="PROSITE" id="PS50835"/>
    </source>
</evidence>
<dbReference type="PANTHER" id="PTHR46484:SF7">
    <property type="entry name" value="MYELIN-ASSOCIATED GLYCOPROTEIN-LIKE-RELATED"/>
    <property type="match status" value="1"/>
</dbReference>
<sequence>TANQNNCFLYFIYIFSYFLQHILFYFIETKTSSWTAEVPSQVKGLLGSCVVIPCSYDYPDPNKEITEFRGFWKNTDSEFIFHPQESEKLEKYRSRTQLVGDVRQKKCSLKIDRLNQQDVGPFFFRIEIEGYERYSYSKNKTLISVKSKTITISQHATVSASCSVSHSCPSNPPVFNWNHNGEQSFQSQQLEHGQWKATSVLALHLNRTDHNKNLECTVRFQGGMQRNVSKLLKVRCKYFSPKVLKNGVLVSTVTLHTARRVKSQIPPACVGFLLVLRLWAVV</sequence>
<accession>A0A8C8DT27</accession>
<feature type="transmembrane region" description="Helical" evidence="6">
    <location>
        <begin position="7"/>
        <end position="27"/>
    </location>
</feature>
<keyword evidence="5" id="KW-1015">Disulfide bond</keyword>
<dbReference type="PROSITE" id="PS50835">
    <property type="entry name" value="IG_LIKE"/>
    <property type="match status" value="1"/>
</dbReference>
<reference evidence="8" key="2">
    <citation type="submission" date="2025-09" db="UniProtKB">
        <authorList>
            <consortium name="Ensembl"/>
        </authorList>
    </citation>
    <scope>IDENTIFICATION</scope>
</reference>
<protein>
    <recommendedName>
        <fullName evidence="7">Ig-like domain-containing protein</fullName>
    </recommendedName>
</protein>
<dbReference type="InterPro" id="IPR013106">
    <property type="entry name" value="Ig_V-set"/>
</dbReference>
<dbReference type="InterPro" id="IPR036179">
    <property type="entry name" value="Ig-like_dom_sf"/>
</dbReference>
<dbReference type="Pfam" id="PF07686">
    <property type="entry name" value="V-set"/>
    <property type="match status" value="1"/>
</dbReference>
<name>A0A8C8DT27_9TELE</name>
<dbReference type="Gene3D" id="2.60.40.10">
    <property type="entry name" value="Immunoglobulins"/>
    <property type="match status" value="2"/>
</dbReference>
<dbReference type="SUPFAM" id="SSF48726">
    <property type="entry name" value="Immunoglobulin"/>
    <property type="match status" value="2"/>
</dbReference>
<dbReference type="InterPro" id="IPR007110">
    <property type="entry name" value="Ig-like_dom"/>
</dbReference>
<keyword evidence="3 6" id="KW-1133">Transmembrane helix</keyword>
<evidence type="ECO:0000256" key="3">
    <source>
        <dbReference type="ARBA" id="ARBA00022989"/>
    </source>
</evidence>
<evidence type="ECO:0000313" key="9">
    <source>
        <dbReference type="Proteomes" id="UP000694383"/>
    </source>
</evidence>
<dbReference type="InterPro" id="IPR013162">
    <property type="entry name" value="CD80_C2-set"/>
</dbReference>
<dbReference type="AlphaFoldDB" id="A0A8C8DT27"/>
<evidence type="ECO:0000256" key="4">
    <source>
        <dbReference type="ARBA" id="ARBA00023136"/>
    </source>
</evidence>
<dbReference type="GO" id="GO:0016020">
    <property type="term" value="C:membrane"/>
    <property type="evidence" value="ECO:0007669"/>
    <property type="project" value="UniProtKB-SubCell"/>
</dbReference>
<dbReference type="PANTHER" id="PTHR46484">
    <property type="entry name" value="SI:CH211-171H4.5-RELATED"/>
    <property type="match status" value="1"/>
</dbReference>
<dbReference type="InterPro" id="IPR003599">
    <property type="entry name" value="Ig_sub"/>
</dbReference>
<evidence type="ECO:0000313" key="8">
    <source>
        <dbReference type="Ensembl" id="ENSOSIP00000028303.1"/>
    </source>
</evidence>
<evidence type="ECO:0000256" key="6">
    <source>
        <dbReference type="SAM" id="Phobius"/>
    </source>
</evidence>
<reference evidence="8" key="1">
    <citation type="submission" date="2025-08" db="UniProtKB">
        <authorList>
            <consortium name="Ensembl"/>
        </authorList>
    </citation>
    <scope>IDENTIFICATION</scope>
</reference>
<comment type="subcellular location">
    <subcellularLocation>
        <location evidence="1">Membrane</location>
        <topology evidence="1">Single-pass membrane protein</topology>
    </subcellularLocation>
</comment>
<proteinExistence type="predicted"/>
<dbReference type="Proteomes" id="UP000694383">
    <property type="component" value="Unplaced"/>
</dbReference>
<keyword evidence="9" id="KW-1185">Reference proteome</keyword>
<evidence type="ECO:0000256" key="1">
    <source>
        <dbReference type="ARBA" id="ARBA00004167"/>
    </source>
</evidence>
<organism evidence="8 9">
    <name type="scientific">Oryzias sinensis</name>
    <name type="common">Chinese medaka</name>
    <dbReference type="NCBI Taxonomy" id="183150"/>
    <lineage>
        <taxon>Eukaryota</taxon>
        <taxon>Metazoa</taxon>
        <taxon>Chordata</taxon>
        <taxon>Craniata</taxon>
        <taxon>Vertebrata</taxon>
        <taxon>Euteleostomi</taxon>
        <taxon>Actinopterygii</taxon>
        <taxon>Neopterygii</taxon>
        <taxon>Teleostei</taxon>
        <taxon>Neoteleostei</taxon>
        <taxon>Acanthomorphata</taxon>
        <taxon>Ovalentaria</taxon>
        <taxon>Atherinomorphae</taxon>
        <taxon>Beloniformes</taxon>
        <taxon>Adrianichthyidae</taxon>
        <taxon>Oryziinae</taxon>
        <taxon>Oryzias</taxon>
    </lineage>
</organism>
<keyword evidence="4 6" id="KW-0472">Membrane</keyword>
<dbReference type="InterPro" id="IPR013783">
    <property type="entry name" value="Ig-like_fold"/>
</dbReference>
<feature type="domain" description="Ig-like" evidence="7">
    <location>
        <begin position="121"/>
        <end position="229"/>
    </location>
</feature>
<dbReference type="Ensembl" id="ENSOSIT00000029833.1">
    <property type="protein sequence ID" value="ENSOSIP00000028303.1"/>
    <property type="gene ID" value="ENSOSIG00000014746.1"/>
</dbReference>
<evidence type="ECO:0000256" key="5">
    <source>
        <dbReference type="ARBA" id="ARBA00023157"/>
    </source>
</evidence>
<dbReference type="GeneTree" id="ENSGT01150000286924"/>
<dbReference type="SMART" id="SM00409">
    <property type="entry name" value="IG"/>
    <property type="match status" value="2"/>
</dbReference>
<keyword evidence="2 6" id="KW-0812">Transmembrane</keyword>
<dbReference type="Pfam" id="PF08205">
    <property type="entry name" value="C2-set_2"/>
    <property type="match status" value="1"/>
</dbReference>
<evidence type="ECO:0000256" key="2">
    <source>
        <dbReference type="ARBA" id="ARBA00022692"/>
    </source>
</evidence>